<keyword evidence="3" id="KW-1003">Cell membrane</keyword>
<evidence type="ECO:0000256" key="6">
    <source>
        <dbReference type="ARBA" id="ARBA00022679"/>
    </source>
</evidence>
<comment type="pathway">
    <text evidence="2">Cell wall biogenesis; peptidoglycan biosynthesis.</text>
</comment>
<keyword evidence="6" id="KW-0808">Transferase</keyword>
<comment type="subcellular location">
    <subcellularLocation>
        <location evidence="1">Cell membrane</location>
        <topology evidence="1">Multi-pass membrane protein</topology>
    </subcellularLocation>
</comment>
<dbReference type="GO" id="GO:0008955">
    <property type="term" value="F:peptidoglycan glycosyltransferase activity"/>
    <property type="evidence" value="ECO:0007669"/>
    <property type="project" value="UniProtKB-EC"/>
</dbReference>
<evidence type="ECO:0000256" key="15">
    <source>
        <dbReference type="ARBA" id="ARBA00044770"/>
    </source>
</evidence>
<evidence type="ECO:0000256" key="5">
    <source>
        <dbReference type="ARBA" id="ARBA00022676"/>
    </source>
</evidence>
<dbReference type="PROSITE" id="PS00428">
    <property type="entry name" value="FTSW_RODA_SPOVE"/>
    <property type="match status" value="1"/>
</dbReference>
<evidence type="ECO:0000256" key="9">
    <source>
        <dbReference type="ARBA" id="ARBA00022984"/>
    </source>
</evidence>
<name>A0A6J6DMV4_9ZZZZ</name>
<keyword evidence="7 17" id="KW-0812">Transmembrane</keyword>
<dbReference type="PANTHER" id="PTHR30474:SF2">
    <property type="entry name" value="PEPTIDOGLYCAN GLYCOSYLTRANSFERASE FTSW-RELATED"/>
    <property type="match status" value="1"/>
</dbReference>
<evidence type="ECO:0000256" key="7">
    <source>
        <dbReference type="ARBA" id="ARBA00022692"/>
    </source>
</evidence>
<evidence type="ECO:0000256" key="2">
    <source>
        <dbReference type="ARBA" id="ARBA00004752"/>
    </source>
</evidence>
<gene>
    <name evidence="18" type="ORF">UFOPK1650_00431</name>
</gene>
<keyword evidence="12" id="KW-0131">Cell cycle</keyword>
<keyword evidence="4" id="KW-0132">Cell division</keyword>
<reference evidence="18" key="1">
    <citation type="submission" date="2020-05" db="EMBL/GenBank/DDBJ databases">
        <authorList>
            <person name="Chiriac C."/>
            <person name="Salcher M."/>
            <person name="Ghai R."/>
            <person name="Kavagutti S V."/>
        </authorList>
    </citation>
    <scope>NUCLEOTIDE SEQUENCE</scope>
</reference>
<dbReference type="GO" id="GO:0032153">
    <property type="term" value="C:cell division site"/>
    <property type="evidence" value="ECO:0007669"/>
    <property type="project" value="TreeGrafter"/>
</dbReference>
<dbReference type="GO" id="GO:0005886">
    <property type="term" value="C:plasma membrane"/>
    <property type="evidence" value="ECO:0007669"/>
    <property type="project" value="UniProtKB-SubCell"/>
</dbReference>
<feature type="transmembrane region" description="Helical" evidence="17">
    <location>
        <begin position="311"/>
        <end position="339"/>
    </location>
</feature>
<feature type="transmembrane region" description="Helical" evidence="17">
    <location>
        <begin position="279"/>
        <end position="299"/>
    </location>
</feature>
<protein>
    <recommendedName>
        <fullName evidence="15">peptidoglycan glycosyltransferase</fullName>
        <ecNumber evidence="15">2.4.99.28</ecNumber>
    </recommendedName>
    <alternativeName>
        <fullName evidence="14">Peptidoglycan polymerase</fullName>
    </alternativeName>
</protein>
<feature type="transmembrane region" description="Helical" evidence="17">
    <location>
        <begin position="168"/>
        <end position="185"/>
    </location>
</feature>
<keyword evidence="8" id="KW-0133">Cell shape</keyword>
<dbReference type="GO" id="GO:0009252">
    <property type="term" value="P:peptidoglycan biosynthetic process"/>
    <property type="evidence" value="ECO:0007669"/>
    <property type="project" value="UniProtKB-KW"/>
</dbReference>
<evidence type="ECO:0000313" key="18">
    <source>
        <dbReference type="EMBL" id="CAB4565407.1"/>
    </source>
</evidence>
<evidence type="ECO:0000256" key="3">
    <source>
        <dbReference type="ARBA" id="ARBA00022475"/>
    </source>
</evidence>
<evidence type="ECO:0000256" key="8">
    <source>
        <dbReference type="ARBA" id="ARBA00022960"/>
    </source>
</evidence>
<dbReference type="Pfam" id="PF01098">
    <property type="entry name" value="FTSW_RODA_SPOVE"/>
    <property type="match status" value="1"/>
</dbReference>
<dbReference type="GO" id="GO:0051301">
    <property type="term" value="P:cell division"/>
    <property type="evidence" value="ECO:0007669"/>
    <property type="project" value="UniProtKB-KW"/>
</dbReference>
<feature type="transmembrane region" description="Helical" evidence="17">
    <location>
        <begin position="192"/>
        <end position="211"/>
    </location>
</feature>
<keyword evidence="10 17" id="KW-1133">Transmembrane helix</keyword>
<keyword evidence="13" id="KW-0961">Cell wall biogenesis/degradation</keyword>
<sequence>MKRPVVNFYGVALPTILISILGLVMVFSASSVKALQDSGSSVAIVGRQALLFLVGLAIALFLFRAPFAFLKRMSTLSLVLSLIALALPQLPVIGKEVNGNVNWISIAGFTMQPSEFAKLGMILWLAGVLARHEELKERQAPMGPSALAAQILPGIIAMIALILVGKDLGTALVFAAIAAGVLFVAGIQIRWFVAAIAALTLMAVVLILTQSNRIYRIKALLDPFSEEHYQNAGWQPAHSIMGLASGGIFGSGLGAGKQKWGNLAEAHTDFIFAVVGEEIGLLGTLTLLGLFAFLLLSMFKIALRSQTLLERFFVSGVALWFAIQIVVNIGSVTGLIPVIGVTLPLVSYGGSSLIATLAALGLVLGVAMRDPEVKSEITRKISRSLKYSQK</sequence>
<comment type="catalytic activity">
    <reaction evidence="16">
        <text>[GlcNAc-(1-&gt;4)-Mur2Ac(oyl-L-Ala-gamma-D-Glu-L-Lys-D-Ala-D-Ala)](n)-di-trans,octa-cis-undecaprenyl diphosphate + beta-D-GlcNAc-(1-&gt;4)-Mur2Ac(oyl-L-Ala-gamma-D-Glu-L-Lys-D-Ala-D-Ala)-di-trans,octa-cis-undecaprenyl diphosphate = [GlcNAc-(1-&gt;4)-Mur2Ac(oyl-L-Ala-gamma-D-Glu-L-Lys-D-Ala-D-Ala)](n+1)-di-trans,octa-cis-undecaprenyl diphosphate + di-trans,octa-cis-undecaprenyl diphosphate + H(+)</text>
        <dbReference type="Rhea" id="RHEA:23708"/>
        <dbReference type="Rhea" id="RHEA-COMP:9602"/>
        <dbReference type="Rhea" id="RHEA-COMP:9603"/>
        <dbReference type="ChEBI" id="CHEBI:15378"/>
        <dbReference type="ChEBI" id="CHEBI:58405"/>
        <dbReference type="ChEBI" id="CHEBI:60033"/>
        <dbReference type="ChEBI" id="CHEBI:78435"/>
        <dbReference type="EC" id="2.4.99.28"/>
    </reaction>
</comment>
<keyword evidence="9" id="KW-0573">Peptidoglycan synthesis</keyword>
<evidence type="ECO:0000256" key="16">
    <source>
        <dbReference type="ARBA" id="ARBA00049902"/>
    </source>
</evidence>
<feature type="transmembrane region" description="Helical" evidence="17">
    <location>
        <begin position="142"/>
        <end position="162"/>
    </location>
</feature>
<accession>A0A6J6DMV4</accession>
<evidence type="ECO:0000256" key="17">
    <source>
        <dbReference type="SAM" id="Phobius"/>
    </source>
</evidence>
<evidence type="ECO:0000256" key="13">
    <source>
        <dbReference type="ARBA" id="ARBA00023316"/>
    </source>
</evidence>
<organism evidence="18">
    <name type="scientific">freshwater metagenome</name>
    <dbReference type="NCBI Taxonomy" id="449393"/>
    <lineage>
        <taxon>unclassified sequences</taxon>
        <taxon>metagenomes</taxon>
        <taxon>ecological metagenomes</taxon>
    </lineage>
</organism>
<dbReference type="PANTHER" id="PTHR30474">
    <property type="entry name" value="CELL CYCLE PROTEIN"/>
    <property type="match status" value="1"/>
</dbReference>
<dbReference type="InterPro" id="IPR013437">
    <property type="entry name" value="FtsW"/>
</dbReference>
<keyword evidence="5" id="KW-0328">Glycosyltransferase</keyword>
<dbReference type="GO" id="GO:0071555">
    <property type="term" value="P:cell wall organization"/>
    <property type="evidence" value="ECO:0007669"/>
    <property type="project" value="UniProtKB-KW"/>
</dbReference>
<feature type="transmembrane region" description="Helical" evidence="17">
    <location>
        <begin position="106"/>
        <end position="130"/>
    </location>
</feature>
<dbReference type="InterPro" id="IPR001182">
    <property type="entry name" value="FtsW/RodA"/>
</dbReference>
<feature type="transmembrane region" description="Helical" evidence="17">
    <location>
        <begin position="7"/>
        <end position="29"/>
    </location>
</feature>
<feature type="transmembrane region" description="Helical" evidence="17">
    <location>
        <begin position="345"/>
        <end position="367"/>
    </location>
</feature>
<evidence type="ECO:0000256" key="10">
    <source>
        <dbReference type="ARBA" id="ARBA00022989"/>
    </source>
</evidence>
<dbReference type="GO" id="GO:0008360">
    <property type="term" value="P:regulation of cell shape"/>
    <property type="evidence" value="ECO:0007669"/>
    <property type="project" value="UniProtKB-KW"/>
</dbReference>
<evidence type="ECO:0000256" key="1">
    <source>
        <dbReference type="ARBA" id="ARBA00004651"/>
    </source>
</evidence>
<evidence type="ECO:0000256" key="14">
    <source>
        <dbReference type="ARBA" id="ARBA00032370"/>
    </source>
</evidence>
<dbReference type="GO" id="GO:0015648">
    <property type="term" value="F:lipid-linked peptidoglycan transporter activity"/>
    <property type="evidence" value="ECO:0007669"/>
    <property type="project" value="TreeGrafter"/>
</dbReference>
<proteinExistence type="predicted"/>
<dbReference type="EC" id="2.4.99.28" evidence="15"/>
<evidence type="ECO:0000256" key="12">
    <source>
        <dbReference type="ARBA" id="ARBA00023306"/>
    </source>
</evidence>
<evidence type="ECO:0000256" key="4">
    <source>
        <dbReference type="ARBA" id="ARBA00022618"/>
    </source>
</evidence>
<feature type="transmembrane region" description="Helical" evidence="17">
    <location>
        <begin position="75"/>
        <end position="94"/>
    </location>
</feature>
<keyword evidence="11 17" id="KW-0472">Membrane</keyword>
<dbReference type="EMBL" id="CAEZTJ010000043">
    <property type="protein sequence ID" value="CAB4565407.1"/>
    <property type="molecule type" value="Genomic_DNA"/>
</dbReference>
<evidence type="ECO:0000256" key="11">
    <source>
        <dbReference type="ARBA" id="ARBA00023136"/>
    </source>
</evidence>
<dbReference type="NCBIfam" id="TIGR02614">
    <property type="entry name" value="ftsW"/>
    <property type="match status" value="1"/>
</dbReference>
<dbReference type="InterPro" id="IPR018365">
    <property type="entry name" value="Cell_cycle_FtsW-rel_CS"/>
</dbReference>
<feature type="transmembrane region" description="Helical" evidence="17">
    <location>
        <begin position="41"/>
        <end position="63"/>
    </location>
</feature>
<dbReference type="AlphaFoldDB" id="A0A6J6DMV4"/>